<proteinExistence type="predicted"/>
<accession>A0A975BRQ8</accession>
<evidence type="ECO:0000313" key="1">
    <source>
        <dbReference type="EMBL" id="QTA89845.1"/>
    </source>
</evidence>
<name>A0A975BRQ8_9BACT</name>
<dbReference type="Proteomes" id="UP000663722">
    <property type="component" value="Chromosome"/>
</dbReference>
<protein>
    <submittedName>
        <fullName evidence="1">Uncharacterized protein</fullName>
    </submittedName>
</protein>
<dbReference type="EMBL" id="CP061800">
    <property type="protein sequence ID" value="QTA89845.1"/>
    <property type="molecule type" value="Genomic_DNA"/>
</dbReference>
<keyword evidence="2" id="KW-1185">Reference proteome</keyword>
<evidence type="ECO:0000313" key="2">
    <source>
        <dbReference type="Proteomes" id="UP000663722"/>
    </source>
</evidence>
<reference evidence="1" key="1">
    <citation type="journal article" date="2021" name="Microb. Physiol.">
        <title>Proteogenomic Insights into the Physiology of Marine, Sulfate-Reducing, Filamentous Desulfonema limicola and Desulfonema magnum.</title>
        <authorList>
            <person name="Schnaars V."/>
            <person name="Wohlbrand L."/>
            <person name="Scheve S."/>
            <person name="Hinrichs C."/>
            <person name="Reinhardt R."/>
            <person name="Rabus R."/>
        </authorList>
    </citation>
    <scope>NUCLEOTIDE SEQUENCE</scope>
    <source>
        <strain evidence="1">4be13</strain>
    </source>
</reference>
<dbReference type="KEGG" id="dmm:dnm_059020"/>
<dbReference type="AlphaFoldDB" id="A0A975BRQ8"/>
<organism evidence="1 2">
    <name type="scientific">Desulfonema magnum</name>
    <dbReference type="NCBI Taxonomy" id="45655"/>
    <lineage>
        <taxon>Bacteria</taxon>
        <taxon>Pseudomonadati</taxon>
        <taxon>Thermodesulfobacteriota</taxon>
        <taxon>Desulfobacteria</taxon>
        <taxon>Desulfobacterales</taxon>
        <taxon>Desulfococcaceae</taxon>
        <taxon>Desulfonema</taxon>
    </lineage>
</organism>
<gene>
    <name evidence="1" type="ORF">dnm_059020</name>
</gene>
<sequence length="47" mass="5406">MTDSVKSNDASPYSLEKTQTQFKKNLTKPIIGFISRTDCLPAWQRLF</sequence>